<proteinExistence type="predicted"/>
<reference evidence="2" key="1">
    <citation type="submission" date="2022-04" db="EMBL/GenBank/DDBJ databases">
        <title>A functionally conserved STORR gene fusion in Papaver species that diverged 16.8 million years ago.</title>
        <authorList>
            <person name="Catania T."/>
        </authorList>
    </citation>
    <scope>NUCLEOTIDE SEQUENCE</scope>
    <source>
        <strain evidence="2">S-188037</strain>
    </source>
</reference>
<organism evidence="2 3">
    <name type="scientific">Papaver atlanticum</name>
    <dbReference type="NCBI Taxonomy" id="357466"/>
    <lineage>
        <taxon>Eukaryota</taxon>
        <taxon>Viridiplantae</taxon>
        <taxon>Streptophyta</taxon>
        <taxon>Embryophyta</taxon>
        <taxon>Tracheophyta</taxon>
        <taxon>Spermatophyta</taxon>
        <taxon>Magnoliopsida</taxon>
        <taxon>Ranunculales</taxon>
        <taxon>Papaveraceae</taxon>
        <taxon>Papaveroideae</taxon>
        <taxon>Papaver</taxon>
    </lineage>
</organism>
<dbReference type="AlphaFoldDB" id="A0AAD4XEM3"/>
<sequence length="124" mass="13641">MVYCHRKLMILMAVVASKKGFELHLRKASGGLRLKRLTEKRIDCFFFCFIQSVPKENGEESDEEIRRVPEMGSEEPGPSISGRGRGGGREPGPDRVQASTTVGSTQRKGGEVQLTKKTKGSKGC</sequence>
<dbReference type="EMBL" id="JAJJMB010010581">
    <property type="protein sequence ID" value="KAI3907679.1"/>
    <property type="molecule type" value="Genomic_DNA"/>
</dbReference>
<name>A0AAD4XEM3_9MAGN</name>
<protein>
    <submittedName>
        <fullName evidence="2">Uncharacterized protein</fullName>
    </submittedName>
</protein>
<evidence type="ECO:0000313" key="3">
    <source>
        <dbReference type="Proteomes" id="UP001202328"/>
    </source>
</evidence>
<evidence type="ECO:0000256" key="1">
    <source>
        <dbReference type="SAM" id="MobiDB-lite"/>
    </source>
</evidence>
<evidence type="ECO:0000313" key="2">
    <source>
        <dbReference type="EMBL" id="KAI3907679.1"/>
    </source>
</evidence>
<accession>A0AAD4XEM3</accession>
<feature type="region of interest" description="Disordered" evidence="1">
    <location>
        <begin position="55"/>
        <end position="124"/>
    </location>
</feature>
<feature type="compositionally biased region" description="Polar residues" evidence="1">
    <location>
        <begin position="97"/>
        <end position="107"/>
    </location>
</feature>
<keyword evidence="3" id="KW-1185">Reference proteome</keyword>
<gene>
    <name evidence="2" type="ORF">MKW98_016323</name>
</gene>
<dbReference type="Proteomes" id="UP001202328">
    <property type="component" value="Unassembled WGS sequence"/>
</dbReference>
<comment type="caution">
    <text evidence="2">The sequence shown here is derived from an EMBL/GenBank/DDBJ whole genome shotgun (WGS) entry which is preliminary data.</text>
</comment>